<sequence>MKNNIINGYDNLQHNLIDLIREEEAKLGYRKENIRLYYPLSSLCHMFGCDVRDTSYSDMVKLLEGDDEDFRQYTYILGGVTFSNKKDRFCFEINENGVEYIHNNTDENEFIRKLVDLIRSHSTSMKDIITFFKDSYDGITIEYIKDGEFDVLIKFADKADDRYYYCFKDEGCHIIYHRFLPEDYEDLQL</sequence>
<reference evidence="1 2" key="1">
    <citation type="submission" date="2024-03" db="EMBL/GenBank/DDBJ databases">
        <title>Human intestinal bacterial collection.</title>
        <authorList>
            <person name="Pauvert C."/>
            <person name="Hitch T.C.A."/>
            <person name="Clavel T."/>
        </authorList>
    </citation>
    <scope>NUCLEOTIDE SEQUENCE [LARGE SCALE GENOMIC DNA]</scope>
    <source>
        <strain evidence="1 2">CLA-AA-H255</strain>
    </source>
</reference>
<organism evidence="1 2">
    <name type="scientific">[Lactobacillus] rogosae</name>
    <dbReference type="NCBI Taxonomy" id="706562"/>
    <lineage>
        <taxon>Bacteria</taxon>
        <taxon>Bacillati</taxon>
        <taxon>Bacillota</taxon>
        <taxon>Clostridia</taxon>
        <taxon>Lachnospirales</taxon>
        <taxon>Lachnospiraceae</taxon>
        <taxon>Lachnospira</taxon>
    </lineage>
</organism>
<dbReference type="Proteomes" id="UP001442364">
    <property type="component" value="Unassembled WGS sequence"/>
</dbReference>
<proteinExistence type="predicted"/>
<dbReference type="EMBL" id="JBBMER010000006">
    <property type="protein sequence ID" value="MEQ2380022.1"/>
    <property type="molecule type" value="Genomic_DNA"/>
</dbReference>
<name>A0ABV1BWA2_9FIRM</name>
<dbReference type="RefSeq" id="WP_055306459.1">
    <property type="nucleotide sequence ID" value="NZ_JBBMER010000006.1"/>
</dbReference>
<evidence type="ECO:0000313" key="1">
    <source>
        <dbReference type="EMBL" id="MEQ2380022.1"/>
    </source>
</evidence>
<gene>
    <name evidence="1" type="ORF">WMO14_09030</name>
</gene>
<dbReference type="Pfam" id="PF12993">
    <property type="entry name" value="DUF3877"/>
    <property type="match status" value="1"/>
</dbReference>
<evidence type="ECO:0000313" key="2">
    <source>
        <dbReference type="Proteomes" id="UP001442364"/>
    </source>
</evidence>
<accession>A0ABV1BWA2</accession>
<dbReference type="InterPro" id="IPR024539">
    <property type="entry name" value="DUF3877"/>
</dbReference>
<protein>
    <submittedName>
        <fullName evidence="1">DUF3877 family protein</fullName>
    </submittedName>
</protein>
<keyword evidence="2" id="KW-1185">Reference proteome</keyword>
<comment type="caution">
    <text evidence="1">The sequence shown here is derived from an EMBL/GenBank/DDBJ whole genome shotgun (WGS) entry which is preliminary data.</text>
</comment>